<dbReference type="RefSeq" id="XP_001244834.2">
    <property type="nucleotide sequence ID" value="XM_001244833.2"/>
</dbReference>
<evidence type="ECO:0000256" key="1">
    <source>
        <dbReference type="SAM" id="MobiDB-lite"/>
    </source>
</evidence>
<keyword evidence="3" id="KW-1185">Reference proteome</keyword>
<feature type="compositionally biased region" description="Acidic residues" evidence="1">
    <location>
        <begin position="69"/>
        <end position="85"/>
    </location>
</feature>
<dbReference type="EMBL" id="GG704914">
    <property type="protein sequence ID" value="EAS33251.3"/>
    <property type="molecule type" value="Genomic_DNA"/>
</dbReference>
<accession>J3KD60</accession>
<reference evidence="3" key="2">
    <citation type="journal article" date="2010" name="Genome Res.">
        <title>Population genomic sequencing of Coccidioides fungi reveals recent hybridization and transposon control.</title>
        <authorList>
            <person name="Neafsey D.E."/>
            <person name="Barker B.M."/>
            <person name="Sharpton T.J."/>
            <person name="Stajich J.E."/>
            <person name="Park D.J."/>
            <person name="Whiston E."/>
            <person name="Hung C.-Y."/>
            <person name="McMahan C."/>
            <person name="White J."/>
            <person name="Sykes S."/>
            <person name="Heiman D."/>
            <person name="Young S."/>
            <person name="Zeng Q."/>
            <person name="Abouelleil A."/>
            <person name="Aftuck L."/>
            <person name="Bessette D."/>
            <person name="Brown A."/>
            <person name="FitzGerald M."/>
            <person name="Lui A."/>
            <person name="Macdonald J.P."/>
            <person name="Priest M."/>
            <person name="Orbach M.J."/>
            <person name="Galgiani J.N."/>
            <person name="Kirkland T.N."/>
            <person name="Cole G.T."/>
            <person name="Birren B.W."/>
            <person name="Henn M.R."/>
            <person name="Taylor J.W."/>
            <person name="Rounsley S.D."/>
        </authorList>
    </citation>
    <scope>GENOME REANNOTATION</scope>
    <source>
        <strain evidence="3">RS</strain>
    </source>
</reference>
<dbReference type="AlphaFoldDB" id="J3KD60"/>
<dbReference type="GeneID" id="24164975"/>
<dbReference type="VEuPathDB" id="FungiDB:CIMG_13348"/>
<feature type="region of interest" description="Disordered" evidence="1">
    <location>
        <begin position="42"/>
        <end position="116"/>
    </location>
</feature>
<feature type="compositionally biased region" description="Low complexity" evidence="1">
    <location>
        <begin position="42"/>
        <end position="59"/>
    </location>
</feature>
<gene>
    <name evidence="2" type="ORF">CIMG_13348</name>
</gene>
<protein>
    <submittedName>
        <fullName evidence="2">Uncharacterized protein</fullName>
    </submittedName>
</protein>
<sequence length="116" mass="12845">MTGSNYFDLIDASNYFTSAAPVSAIIICCLHSAPALPTTAAALSSPSLSTTVSLPLPSTNRVSTHQIAGEEEEEEEKEEREEEEEKEKKEKENYNNNKNDNNNKNNNNNNDNKLII</sequence>
<reference evidence="3" key="1">
    <citation type="journal article" date="2009" name="Genome Res.">
        <title>Comparative genomic analyses of the human fungal pathogens Coccidioides and their relatives.</title>
        <authorList>
            <person name="Sharpton T.J."/>
            <person name="Stajich J.E."/>
            <person name="Rounsley S.D."/>
            <person name="Gardner M.J."/>
            <person name="Wortman J.R."/>
            <person name="Jordar V.S."/>
            <person name="Maiti R."/>
            <person name="Kodira C.D."/>
            <person name="Neafsey D.E."/>
            <person name="Zeng Q."/>
            <person name="Hung C.-Y."/>
            <person name="McMahan C."/>
            <person name="Muszewska A."/>
            <person name="Grynberg M."/>
            <person name="Mandel M.A."/>
            <person name="Kellner E.M."/>
            <person name="Barker B.M."/>
            <person name="Galgiani J.N."/>
            <person name="Orbach M.J."/>
            <person name="Kirkland T.N."/>
            <person name="Cole G.T."/>
            <person name="Henn M.R."/>
            <person name="Birren B.W."/>
            <person name="Taylor J.W."/>
        </authorList>
    </citation>
    <scope>NUCLEOTIDE SEQUENCE [LARGE SCALE GENOMIC DNA]</scope>
    <source>
        <strain evidence="3">RS</strain>
    </source>
</reference>
<dbReference type="InParanoid" id="J3KD60"/>
<evidence type="ECO:0000313" key="3">
    <source>
        <dbReference type="Proteomes" id="UP000001261"/>
    </source>
</evidence>
<dbReference type="KEGG" id="cim:CIMG_13348"/>
<evidence type="ECO:0000313" key="2">
    <source>
        <dbReference type="EMBL" id="EAS33251.3"/>
    </source>
</evidence>
<name>J3KD60_COCIM</name>
<proteinExistence type="predicted"/>
<organism evidence="2 3">
    <name type="scientific">Coccidioides immitis (strain RS)</name>
    <name type="common">Valley fever fungus</name>
    <dbReference type="NCBI Taxonomy" id="246410"/>
    <lineage>
        <taxon>Eukaryota</taxon>
        <taxon>Fungi</taxon>
        <taxon>Dikarya</taxon>
        <taxon>Ascomycota</taxon>
        <taxon>Pezizomycotina</taxon>
        <taxon>Eurotiomycetes</taxon>
        <taxon>Eurotiomycetidae</taxon>
        <taxon>Onygenales</taxon>
        <taxon>Onygenaceae</taxon>
        <taxon>Coccidioides</taxon>
    </lineage>
</organism>
<dbReference type="Proteomes" id="UP000001261">
    <property type="component" value="Unassembled WGS sequence"/>
</dbReference>
<feature type="compositionally biased region" description="Low complexity" evidence="1">
    <location>
        <begin position="94"/>
        <end position="116"/>
    </location>
</feature>